<feature type="compositionally biased region" description="Low complexity" evidence="4">
    <location>
        <begin position="97"/>
        <end position="106"/>
    </location>
</feature>
<dbReference type="GO" id="GO:0006417">
    <property type="term" value="P:regulation of translation"/>
    <property type="evidence" value="ECO:0007669"/>
    <property type="project" value="TreeGrafter"/>
</dbReference>
<protein>
    <submittedName>
        <fullName evidence="6">Splicing factor-like protein</fullName>
    </submittedName>
</protein>
<keyword evidence="2 3" id="KW-0694">RNA-binding</keyword>
<evidence type="ECO:0000256" key="1">
    <source>
        <dbReference type="ARBA" id="ARBA00022737"/>
    </source>
</evidence>
<evidence type="ECO:0000313" key="7">
    <source>
        <dbReference type="Proteomes" id="UP000237000"/>
    </source>
</evidence>
<feature type="compositionally biased region" description="Polar residues" evidence="4">
    <location>
        <begin position="87"/>
        <end position="96"/>
    </location>
</feature>
<dbReference type="PANTHER" id="PTHR48032:SF12">
    <property type="entry name" value="RRM DOMAIN-CONTAINING PROTEIN"/>
    <property type="match status" value="1"/>
</dbReference>
<feature type="domain" description="RRM" evidence="5">
    <location>
        <begin position="112"/>
        <end position="189"/>
    </location>
</feature>
<dbReference type="SMART" id="SM00360">
    <property type="entry name" value="RRM"/>
    <property type="match status" value="2"/>
</dbReference>
<evidence type="ECO:0000313" key="6">
    <source>
        <dbReference type="EMBL" id="POO03734.1"/>
    </source>
</evidence>
<dbReference type="SUPFAM" id="SSF54928">
    <property type="entry name" value="RNA-binding domain, RBD"/>
    <property type="match status" value="2"/>
</dbReference>
<dbReference type="InterPro" id="IPR035979">
    <property type="entry name" value="RBD_domain_sf"/>
</dbReference>
<dbReference type="InterPro" id="IPR012677">
    <property type="entry name" value="Nucleotide-bd_a/b_plait_sf"/>
</dbReference>
<evidence type="ECO:0000256" key="3">
    <source>
        <dbReference type="PROSITE-ProRule" id="PRU00176"/>
    </source>
</evidence>
<dbReference type="FunFam" id="3.30.70.330:FF:000040">
    <property type="entry name" value="Heterogeneous nuclear ribonucleoprotein A2/B1"/>
    <property type="match status" value="1"/>
</dbReference>
<keyword evidence="1" id="KW-0677">Repeat</keyword>
<proteinExistence type="predicted"/>
<dbReference type="CDD" id="cd12330">
    <property type="entry name" value="RRM2_Hrp1p"/>
    <property type="match status" value="1"/>
</dbReference>
<organism evidence="6 7">
    <name type="scientific">Trema orientale</name>
    <name type="common">Charcoal tree</name>
    <name type="synonym">Celtis orientalis</name>
    <dbReference type="NCBI Taxonomy" id="63057"/>
    <lineage>
        <taxon>Eukaryota</taxon>
        <taxon>Viridiplantae</taxon>
        <taxon>Streptophyta</taxon>
        <taxon>Embryophyta</taxon>
        <taxon>Tracheophyta</taxon>
        <taxon>Spermatophyta</taxon>
        <taxon>Magnoliopsida</taxon>
        <taxon>eudicotyledons</taxon>
        <taxon>Gunneridae</taxon>
        <taxon>Pentapetalae</taxon>
        <taxon>rosids</taxon>
        <taxon>fabids</taxon>
        <taxon>Rosales</taxon>
        <taxon>Cannabaceae</taxon>
        <taxon>Trema</taxon>
    </lineage>
</organism>
<dbReference type="GO" id="GO:0003729">
    <property type="term" value="F:mRNA binding"/>
    <property type="evidence" value="ECO:0007669"/>
    <property type="project" value="TreeGrafter"/>
</dbReference>
<sequence length="365" mass="39358">MDNDMAKLFVGGISRETGEDTLKDHFGKYGTVLGSVIAKDKLTKNPRGFGFVWFSDPSPVDKALLDSHVILGRTVDVKKAIPRSEQPKNQQQSCELSKSSSNDNNSSRIRTRKIFVGGLSASLTEEEFKNYFERFGRITDVVVMHDSTTHRPRGFGFITFVSEDSVENVMQKSFHELNGRLVEVKKAVPKEENSSNGSYYLKNGGGRGSPSHSDHSVNSYPSYSPRYGVPPSYAPFPSYSGTGGFICGPSAYDGWYPLGGVSYGVAPMAPGFGLRMNGARACMLPYGSTSFYPAYVNGAGGVISWAAGGYNGVVRPGFNGKWNQVVLGVGHAPADVMSHGNEVDKLDVDSVSLKGLNIAASSEQS</sequence>
<evidence type="ECO:0000256" key="4">
    <source>
        <dbReference type="SAM" id="MobiDB-lite"/>
    </source>
</evidence>
<comment type="caution">
    <text evidence="6">The sequence shown here is derived from an EMBL/GenBank/DDBJ whole genome shotgun (WGS) entry which is preliminary data.</text>
</comment>
<feature type="region of interest" description="Disordered" evidence="4">
    <location>
        <begin position="81"/>
        <end position="106"/>
    </location>
</feature>
<evidence type="ECO:0000256" key="2">
    <source>
        <dbReference type="ARBA" id="ARBA00022884"/>
    </source>
</evidence>
<dbReference type="PROSITE" id="PS50102">
    <property type="entry name" value="RRM"/>
    <property type="match status" value="2"/>
</dbReference>
<reference evidence="7" key="1">
    <citation type="submission" date="2016-06" db="EMBL/GenBank/DDBJ databases">
        <title>Parallel loss of symbiosis genes in relatives of nitrogen-fixing non-legume Parasponia.</title>
        <authorList>
            <person name="Van Velzen R."/>
            <person name="Holmer R."/>
            <person name="Bu F."/>
            <person name="Rutten L."/>
            <person name="Van Zeijl A."/>
            <person name="Liu W."/>
            <person name="Santuari L."/>
            <person name="Cao Q."/>
            <person name="Sharma T."/>
            <person name="Shen D."/>
            <person name="Roswanjaya Y."/>
            <person name="Wardhani T."/>
            <person name="Kalhor M.S."/>
            <person name="Jansen J."/>
            <person name="Van den Hoogen J."/>
            <person name="Gungor B."/>
            <person name="Hartog M."/>
            <person name="Hontelez J."/>
            <person name="Verver J."/>
            <person name="Yang W.-C."/>
            <person name="Schijlen E."/>
            <person name="Repin R."/>
            <person name="Schilthuizen M."/>
            <person name="Schranz E."/>
            <person name="Heidstra R."/>
            <person name="Miyata K."/>
            <person name="Fedorova E."/>
            <person name="Kohlen W."/>
            <person name="Bisseling T."/>
            <person name="Smit S."/>
            <person name="Geurts R."/>
        </authorList>
    </citation>
    <scope>NUCLEOTIDE SEQUENCE [LARGE SCALE GENOMIC DNA]</scope>
    <source>
        <strain evidence="7">cv. RG33-2</strain>
    </source>
</reference>
<dbReference type="EMBL" id="JXTC01000001">
    <property type="protein sequence ID" value="POO03734.1"/>
    <property type="molecule type" value="Genomic_DNA"/>
</dbReference>
<dbReference type="InterPro" id="IPR000504">
    <property type="entry name" value="RRM_dom"/>
</dbReference>
<name>A0A2P5G105_TREOI</name>
<keyword evidence="7" id="KW-1185">Reference proteome</keyword>
<dbReference type="OrthoDB" id="1875751at2759"/>
<accession>A0A2P5G105</accession>
<gene>
    <name evidence="6" type="ORF">TorRG33x02_000380</name>
</gene>
<dbReference type="FunCoup" id="A0A2P5G105">
    <property type="interactions" value="182"/>
</dbReference>
<feature type="region of interest" description="Disordered" evidence="4">
    <location>
        <begin position="192"/>
        <end position="218"/>
    </location>
</feature>
<dbReference type="PANTHER" id="PTHR48032">
    <property type="entry name" value="RNA-BINDING PROTEIN MUSASHI HOMOLOG RBP6"/>
    <property type="match status" value="1"/>
</dbReference>
<dbReference type="AlphaFoldDB" id="A0A2P5G105"/>
<dbReference type="Pfam" id="PF00076">
    <property type="entry name" value="RRM_1"/>
    <property type="match status" value="2"/>
</dbReference>
<evidence type="ECO:0000259" key="5">
    <source>
        <dbReference type="PROSITE" id="PS50102"/>
    </source>
</evidence>
<feature type="domain" description="RRM" evidence="5">
    <location>
        <begin position="6"/>
        <end position="82"/>
    </location>
</feature>
<dbReference type="Proteomes" id="UP000237000">
    <property type="component" value="Unassembled WGS sequence"/>
</dbReference>
<dbReference type="STRING" id="63057.A0A2P5G105"/>
<dbReference type="Gene3D" id="3.30.70.330">
    <property type="match status" value="2"/>
</dbReference>
<dbReference type="InParanoid" id="A0A2P5G105"/>